<evidence type="ECO:0000256" key="4">
    <source>
        <dbReference type="ARBA" id="ARBA00023002"/>
    </source>
</evidence>
<evidence type="ECO:0000256" key="1">
    <source>
        <dbReference type="ARBA" id="ARBA00001971"/>
    </source>
</evidence>
<keyword evidence="9" id="KW-1185">Reference proteome</keyword>
<dbReference type="PRINTS" id="PR00463">
    <property type="entry name" value="EP450I"/>
</dbReference>
<gene>
    <name evidence="8" type="ORF">H2200_008663</name>
</gene>
<keyword evidence="6 7" id="KW-0349">Heme</keyword>
<dbReference type="InterPro" id="IPR050121">
    <property type="entry name" value="Cytochrome_P450_monoxygenase"/>
</dbReference>
<dbReference type="GO" id="GO:0005506">
    <property type="term" value="F:iron ion binding"/>
    <property type="evidence" value="ECO:0007669"/>
    <property type="project" value="InterPro"/>
</dbReference>
<keyword evidence="3 6" id="KW-0479">Metal-binding</keyword>
<proteinExistence type="inferred from homology"/>
<dbReference type="InterPro" id="IPR001128">
    <property type="entry name" value="Cyt_P450"/>
</dbReference>
<evidence type="ECO:0000256" key="7">
    <source>
        <dbReference type="RuleBase" id="RU000461"/>
    </source>
</evidence>
<evidence type="ECO:0000313" key="8">
    <source>
        <dbReference type="EMBL" id="KAJ9606655.1"/>
    </source>
</evidence>
<organism evidence="8 9">
    <name type="scientific">Cladophialophora chaetospira</name>
    <dbReference type="NCBI Taxonomy" id="386627"/>
    <lineage>
        <taxon>Eukaryota</taxon>
        <taxon>Fungi</taxon>
        <taxon>Dikarya</taxon>
        <taxon>Ascomycota</taxon>
        <taxon>Pezizomycotina</taxon>
        <taxon>Eurotiomycetes</taxon>
        <taxon>Chaetothyriomycetidae</taxon>
        <taxon>Chaetothyriales</taxon>
        <taxon>Herpotrichiellaceae</taxon>
        <taxon>Cladophialophora</taxon>
    </lineage>
</organism>
<dbReference type="SUPFAM" id="SSF48264">
    <property type="entry name" value="Cytochrome P450"/>
    <property type="match status" value="1"/>
</dbReference>
<dbReference type="GO" id="GO:0020037">
    <property type="term" value="F:heme binding"/>
    <property type="evidence" value="ECO:0007669"/>
    <property type="project" value="InterPro"/>
</dbReference>
<dbReference type="Proteomes" id="UP001172673">
    <property type="component" value="Unassembled WGS sequence"/>
</dbReference>
<dbReference type="InterPro" id="IPR002401">
    <property type="entry name" value="Cyt_P450_E_grp-I"/>
</dbReference>
<name>A0AA39CFW6_9EURO</name>
<dbReference type="Pfam" id="PF00067">
    <property type="entry name" value="p450"/>
    <property type="match status" value="1"/>
</dbReference>
<evidence type="ECO:0000313" key="9">
    <source>
        <dbReference type="Proteomes" id="UP001172673"/>
    </source>
</evidence>
<dbReference type="PRINTS" id="PR00385">
    <property type="entry name" value="P450"/>
</dbReference>
<evidence type="ECO:0000256" key="3">
    <source>
        <dbReference type="ARBA" id="ARBA00022723"/>
    </source>
</evidence>
<comment type="cofactor">
    <cofactor evidence="1 6">
        <name>heme</name>
        <dbReference type="ChEBI" id="CHEBI:30413"/>
    </cofactor>
</comment>
<dbReference type="InterPro" id="IPR036396">
    <property type="entry name" value="Cyt_P450_sf"/>
</dbReference>
<dbReference type="GO" id="GO:0004497">
    <property type="term" value="F:monooxygenase activity"/>
    <property type="evidence" value="ECO:0007669"/>
    <property type="project" value="UniProtKB-KW"/>
</dbReference>
<dbReference type="PANTHER" id="PTHR24305">
    <property type="entry name" value="CYTOCHROME P450"/>
    <property type="match status" value="1"/>
</dbReference>
<dbReference type="PANTHER" id="PTHR24305:SF166">
    <property type="entry name" value="CYTOCHROME P450 12A4, MITOCHONDRIAL-RELATED"/>
    <property type="match status" value="1"/>
</dbReference>
<dbReference type="GO" id="GO:0016705">
    <property type="term" value="F:oxidoreductase activity, acting on paired donors, with incorporation or reduction of molecular oxygen"/>
    <property type="evidence" value="ECO:0007669"/>
    <property type="project" value="InterPro"/>
</dbReference>
<sequence>MMEMLLSVSNVNLKWLLACLLALLYVSAVIVYRLFLHPLAKFPGPKLAAATVCYEMYYDFVRPRQFPFKIRQLHDQYGPVIRITPHEIHIQDPDFYNELFANPPKVREKYAGWTRTFSDKILLGTVSDEVHRPRRQAMAPLFSKQNIVRLGPIILERLEKLCKILDNTAASDGAIRLDVAFMALTTDIISQYSFGRDPCYLDQDDMGIWFKDGMQNVFTSFTLFRHFPFFRPLYEILIPTVLAVLSPIWRDRARVRKASDDEVRRILSEDPKEKSPEDVNTRTIFHTLRDSKLAASEKTFVRLQQEARALIGGGGETTAASLYRLWYYLLTSPSKLDKLLNEIKTVMPSPASPVPTLDKVAGLPYLNAVINEAIRLSGSTTTRTARVCPNETLACHGFDIPPGTPVSMTNALVLHDPTIFPEPEKFVPERWLNNKSLLRYQVAFSKGSRACLGINLAYAEMELTTAVLSSRFSFELYRTTIDDVQWKRDCFVAFPNKDSKGVRVKVKPRQ</sequence>
<reference evidence="8" key="1">
    <citation type="submission" date="2022-10" db="EMBL/GenBank/DDBJ databases">
        <title>Culturing micro-colonial fungi from biological soil crusts in the Mojave desert and describing Neophaeococcomyces mojavensis, and introducing the new genera and species Taxawa tesnikishii.</title>
        <authorList>
            <person name="Kurbessoian T."/>
            <person name="Stajich J.E."/>
        </authorList>
    </citation>
    <scope>NUCLEOTIDE SEQUENCE</scope>
    <source>
        <strain evidence="8">TK_41</strain>
    </source>
</reference>
<evidence type="ECO:0008006" key="10">
    <source>
        <dbReference type="Google" id="ProtNLM"/>
    </source>
</evidence>
<protein>
    <recommendedName>
        <fullName evidence="10">Trichodiene oxygenase</fullName>
    </recommendedName>
</protein>
<feature type="binding site" description="axial binding residue" evidence="6">
    <location>
        <position position="451"/>
    </location>
    <ligand>
        <name>heme</name>
        <dbReference type="ChEBI" id="CHEBI:30413"/>
    </ligand>
    <ligandPart>
        <name>Fe</name>
        <dbReference type="ChEBI" id="CHEBI:18248"/>
    </ligandPart>
</feature>
<comment type="caution">
    <text evidence="8">The sequence shown here is derived from an EMBL/GenBank/DDBJ whole genome shotgun (WGS) entry which is preliminary data.</text>
</comment>
<evidence type="ECO:0000256" key="2">
    <source>
        <dbReference type="ARBA" id="ARBA00010617"/>
    </source>
</evidence>
<comment type="similarity">
    <text evidence="2 7">Belongs to the cytochrome P450 family.</text>
</comment>
<dbReference type="Gene3D" id="1.10.630.10">
    <property type="entry name" value="Cytochrome P450"/>
    <property type="match status" value="1"/>
</dbReference>
<dbReference type="InterPro" id="IPR017972">
    <property type="entry name" value="Cyt_P450_CS"/>
</dbReference>
<dbReference type="AlphaFoldDB" id="A0AA39CFW6"/>
<dbReference type="EMBL" id="JAPDRK010000013">
    <property type="protein sequence ID" value="KAJ9606655.1"/>
    <property type="molecule type" value="Genomic_DNA"/>
</dbReference>
<keyword evidence="7" id="KW-0503">Monooxygenase</keyword>
<keyword evidence="4 7" id="KW-0560">Oxidoreductase</keyword>
<evidence type="ECO:0000256" key="5">
    <source>
        <dbReference type="ARBA" id="ARBA00023004"/>
    </source>
</evidence>
<dbReference type="CDD" id="cd11062">
    <property type="entry name" value="CYP58-like"/>
    <property type="match status" value="1"/>
</dbReference>
<keyword evidence="5 6" id="KW-0408">Iron</keyword>
<evidence type="ECO:0000256" key="6">
    <source>
        <dbReference type="PIRSR" id="PIRSR602401-1"/>
    </source>
</evidence>
<dbReference type="PROSITE" id="PS00086">
    <property type="entry name" value="CYTOCHROME_P450"/>
    <property type="match status" value="1"/>
</dbReference>
<accession>A0AA39CFW6</accession>